<proteinExistence type="predicted"/>
<dbReference type="Gene3D" id="1.10.1660.10">
    <property type="match status" value="1"/>
</dbReference>
<organism evidence="5 6">
    <name type="scientific">Kytococcus schroeteri</name>
    <dbReference type="NCBI Taxonomy" id="138300"/>
    <lineage>
        <taxon>Bacteria</taxon>
        <taxon>Bacillati</taxon>
        <taxon>Actinomycetota</taxon>
        <taxon>Actinomycetes</taxon>
        <taxon>Micrococcales</taxon>
        <taxon>Kytococcaceae</taxon>
        <taxon>Kytococcus</taxon>
    </lineage>
</organism>
<keyword evidence="2" id="KW-0175">Coiled coil</keyword>
<dbReference type="InterPro" id="IPR047057">
    <property type="entry name" value="MerR_fam"/>
</dbReference>
<keyword evidence="6" id="KW-1185">Reference proteome</keyword>
<evidence type="ECO:0000256" key="3">
    <source>
        <dbReference type="SAM" id="MobiDB-lite"/>
    </source>
</evidence>
<dbReference type="OrthoDB" id="5345718at2"/>
<feature type="region of interest" description="Disordered" evidence="3">
    <location>
        <begin position="129"/>
        <end position="156"/>
    </location>
</feature>
<dbReference type="CDD" id="cd04766">
    <property type="entry name" value="HTH_HspR"/>
    <property type="match status" value="1"/>
</dbReference>
<dbReference type="PANTHER" id="PTHR30204:SF58">
    <property type="entry name" value="HTH-TYPE TRANSCRIPTIONAL REGULATOR YFMP"/>
    <property type="match status" value="1"/>
</dbReference>
<dbReference type="GO" id="GO:0003700">
    <property type="term" value="F:DNA-binding transcription factor activity"/>
    <property type="evidence" value="ECO:0007669"/>
    <property type="project" value="InterPro"/>
</dbReference>
<reference evidence="5 6" key="1">
    <citation type="submission" date="2017-12" db="EMBL/GenBank/DDBJ databases">
        <title>Phylogenetic diversity of female urinary microbiome.</title>
        <authorList>
            <person name="Thomas-White K."/>
            <person name="Wolfe A.J."/>
        </authorList>
    </citation>
    <scope>NUCLEOTIDE SEQUENCE [LARGE SCALE GENOMIC DNA]</scope>
    <source>
        <strain evidence="5 6">UMB1298</strain>
    </source>
</reference>
<evidence type="ECO:0000256" key="2">
    <source>
        <dbReference type="SAM" id="Coils"/>
    </source>
</evidence>
<gene>
    <name evidence="5" type="ORF">CYJ76_10545</name>
</gene>
<protein>
    <submittedName>
        <fullName evidence="5">MerR family DNA-binding transcriptional regulator</fullName>
    </submittedName>
</protein>
<dbReference type="InterPro" id="IPR009061">
    <property type="entry name" value="DNA-bd_dom_put_sf"/>
</dbReference>
<evidence type="ECO:0000256" key="1">
    <source>
        <dbReference type="ARBA" id="ARBA00023125"/>
    </source>
</evidence>
<sequence length="156" mass="17336">MTRRPGAAAGGGRDRSPDTRPVYVISVAAELTGMHAQTLRQYDRMGLVSPSRARGGGRRYSEADVEQLREVQRLSAEEGISLAGIRRIMELTRLTEEMAERMAEMEAELHRARAVLDAGQRVFAAGRRGEAEAVRQGQRPARPATGRELTLWRPLR</sequence>
<keyword evidence="1 5" id="KW-0238">DNA-binding</keyword>
<dbReference type="AlphaFoldDB" id="A0A2I1P8E4"/>
<accession>A0A2I1P8E4</accession>
<feature type="domain" description="HTH merR-type" evidence="4">
    <location>
        <begin position="22"/>
        <end position="91"/>
    </location>
</feature>
<dbReference type="InterPro" id="IPR000551">
    <property type="entry name" value="MerR-type_HTH_dom"/>
</dbReference>
<name>A0A2I1P8E4_9MICO</name>
<evidence type="ECO:0000259" key="4">
    <source>
        <dbReference type="PROSITE" id="PS50937"/>
    </source>
</evidence>
<comment type="caution">
    <text evidence="5">The sequence shown here is derived from an EMBL/GenBank/DDBJ whole genome shotgun (WGS) entry which is preliminary data.</text>
</comment>
<dbReference type="SMART" id="SM00422">
    <property type="entry name" value="HTH_MERR"/>
    <property type="match status" value="1"/>
</dbReference>
<evidence type="ECO:0000313" key="6">
    <source>
        <dbReference type="Proteomes" id="UP000234206"/>
    </source>
</evidence>
<dbReference type="Proteomes" id="UP000234206">
    <property type="component" value="Unassembled WGS sequence"/>
</dbReference>
<dbReference type="RefSeq" id="WP_070705415.1">
    <property type="nucleotide sequence ID" value="NZ_PKIZ01000024.1"/>
</dbReference>
<dbReference type="PANTHER" id="PTHR30204">
    <property type="entry name" value="REDOX-CYCLING DRUG-SENSING TRANSCRIPTIONAL ACTIVATOR SOXR"/>
    <property type="match status" value="1"/>
</dbReference>
<dbReference type="PROSITE" id="PS50937">
    <property type="entry name" value="HTH_MERR_2"/>
    <property type="match status" value="1"/>
</dbReference>
<dbReference type="NCBIfam" id="NF047375">
    <property type="entry name" value="HeatShock_HspR"/>
    <property type="match status" value="1"/>
</dbReference>
<feature type="region of interest" description="Disordered" evidence="3">
    <location>
        <begin position="1"/>
        <end position="21"/>
    </location>
</feature>
<feature type="coiled-coil region" evidence="2">
    <location>
        <begin position="88"/>
        <end position="115"/>
    </location>
</feature>
<dbReference type="EMBL" id="PKIZ01000024">
    <property type="protein sequence ID" value="PKZ40896.1"/>
    <property type="molecule type" value="Genomic_DNA"/>
</dbReference>
<dbReference type="GO" id="GO:0003677">
    <property type="term" value="F:DNA binding"/>
    <property type="evidence" value="ECO:0007669"/>
    <property type="project" value="UniProtKB-KW"/>
</dbReference>
<evidence type="ECO:0000313" key="5">
    <source>
        <dbReference type="EMBL" id="PKZ40896.1"/>
    </source>
</evidence>
<dbReference type="SUPFAM" id="SSF46955">
    <property type="entry name" value="Putative DNA-binding domain"/>
    <property type="match status" value="1"/>
</dbReference>
<dbReference type="Pfam" id="PF13411">
    <property type="entry name" value="MerR_1"/>
    <property type="match status" value="1"/>
</dbReference>